<dbReference type="GeneID" id="14923290"/>
<dbReference type="SUPFAM" id="SSF47576">
    <property type="entry name" value="Calponin-homology domain, CH-domain"/>
    <property type="match status" value="1"/>
</dbReference>
<feature type="compositionally biased region" description="Polar residues" evidence="1">
    <location>
        <begin position="208"/>
        <end position="226"/>
    </location>
</feature>
<evidence type="ECO:0000313" key="3">
    <source>
        <dbReference type="EMBL" id="ELR22356.1"/>
    </source>
</evidence>
<feature type="compositionally biased region" description="Low complexity" evidence="1">
    <location>
        <begin position="45"/>
        <end position="58"/>
    </location>
</feature>
<feature type="region of interest" description="Disordered" evidence="1">
    <location>
        <begin position="457"/>
        <end position="552"/>
    </location>
</feature>
<dbReference type="KEGG" id="acan:ACA1_253430"/>
<feature type="region of interest" description="Disordered" evidence="1">
    <location>
        <begin position="718"/>
        <end position="756"/>
    </location>
</feature>
<dbReference type="InterPro" id="IPR001715">
    <property type="entry name" value="CH_dom"/>
</dbReference>
<feature type="compositionally biased region" description="Low complexity" evidence="1">
    <location>
        <begin position="271"/>
        <end position="285"/>
    </location>
</feature>
<dbReference type="PANTHER" id="PTHR47385">
    <property type="entry name" value="CALPONIN"/>
    <property type="match status" value="1"/>
</dbReference>
<protein>
    <submittedName>
        <fullName evidence="3">Calponin domain containing protein</fullName>
    </submittedName>
</protein>
<feature type="compositionally biased region" description="Basic and acidic residues" evidence="1">
    <location>
        <begin position="743"/>
        <end position="756"/>
    </location>
</feature>
<dbReference type="Pfam" id="PF00307">
    <property type="entry name" value="CH"/>
    <property type="match status" value="1"/>
</dbReference>
<name>L8HD83_ACACF</name>
<dbReference type="SMART" id="SM00033">
    <property type="entry name" value="CH"/>
    <property type="match status" value="1"/>
</dbReference>
<dbReference type="PANTHER" id="PTHR47385:SF14">
    <property type="entry name" value="TRANSGELIN"/>
    <property type="match status" value="1"/>
</dbReference>
<dbReference type="GO" id="GO:0051015">
    <property type="term" value="F:actin filament binding"/>
    <property type="evidence" value="ECO:0007669"/>
    <property type="project" value="TreeGrafter"/>
</dbReference>
<dbReference type="GO" id="GO:0007015">
    <property type="term" value="P:actin filament organization"/>
    <property type="evidence" value="ECO:0007669"/>
    <property type="project" value="TreeGrafter"/>
</dbReference>
<dbReference type="VEuPathDB" id="AmoebaDB:ACA1_253430"/>
<dbReference type="Gene3D" id="1.10.418.10">
    <property type="entry name" value="Calponin-like domain"/>
    <property type="match status" value="1"/>
</dbReference>
<feature type="compositionally biased region" description="Basic and acidic residues" evidence="1">
    <location>
        <begin position="8"/>
        <end position="17"/>
    </location>
</feature>
<feature type="compositionally biased region" description="Basic and acidic residues" evidence="1">
    <location>
        <begin position="537"/>
        <end position="552"/>
    </location>
</feature>
<feature type="region of interest" description="Disordered" evidence="1">
    <location>
        <begin position="1"/>
        <end position="58"/>
    </location>
</feature>
<feature type="compositionally biased region" description="Basic residues" evidence="1">
    <location>
        <begin position="600"/>
        <end position="615"/>
    </location>
</feature>
<dbReference type="InterPro" id="IPR050606">
    <property type="entry name" value="Calponin-like"/>
</dbReference>
<sequence length="914" mass="99836">MSEISSRLQEDKKEKKENKKKNNSKGATATREGRSATTLEAPGPSKLNSSKSRSSSVRNALTCFIPSSKESTAMDETMIDKKKMGDMITLAAEAEDDDGGSGKRKKKKAGKSGSTSSSSSSSSSLSLPASPTRAPTVHHHRLSGGMAFGDDQRGRGAAAKKHRRNLSALEDLQYNNVVVVATNNGTAAPMAIPTSSSSPALDARPSKKNTLSPHMRSSSDRFSYNSKHNKEKLKTTKGGGRPNERNSNELADRRSSGLAKESRTGNRHRSSSSSSASSSSSSSSSGDEGSGHKKKNKKKEKKNKKKDKQRQQQQQQQLGSPNSKVMTASMSWRAKKTSQSGSATPAPGPGTQIIISPRKPAPAFPKSKQRLSFSGWLTHFNVQLNPGAAENGPKRKYKEGTVEGFLEDIQLDEHVNELVKVRGIASMERLFEVTTQQFYDMDIPTSDLRLLIEEIGKRKNPPAVESPTPQGDKPATPRQKTPRAHNNSAAQPDATAAGGEEVAATETKRKRRSTRSEKRRLEKEADDAAVLQALEQRLGEEADRRARAEQERDEALRALEAERQRAGDVERKLAEALARIQALEQSLAAAQATTAESTKKKTKAPKKTKAKAKAKKEKERDAATEDAARSRRRRWCQARRGVAKGEHDDVSKAKEATATTSAPGETAEKAHGDGDRDAPETPAEGDGEGEGEGLIQYHYPLPIRVPSGRVNRLSTRLSLKAKSPASPRGASPRTVVNTNSSEGRMRQAEKETFEQKQNDIRHWIEEATKESFPSADFFKSLRSGVLLCKLLNVISPGIVKEVHVGDMVFYQMENITYFVQGCRKLGVKTVFEPADLYHGKNLEAVLSCLDALDRWSRRSTTYKGPFLVRSTSHSQFIRSLSGKLMLDKDVITAKKDSSSEIRPPTRVVAAANPN</sequence>
<dbReference type="EMBL" id="KB007885">
    <property type="protein sequence ID" value="ELR22356.1"/>
    <property type="molecule type" value="Genomic_DNA"/>
</dbReference>
<dbReference type="CDD" id="cd00014">
    <property type="entry name" value="CH_SF"/>
    <property type="match status" value="1"/>
</dbReference>
<feature type="compositionally biased region" description="Basic and acidic residues" evidence="1">
    <location>
        <begin position="514"/>
        <end position="523"/>
    </location>
</feature>
<gene>
    <name evidence="3" type="ORF">ACA1_253430</name>
</gene>
<feature type="compositionally biased region" description="Low complexity" evidence="1">
    <location>
        <begin position="494"/>
        <end position="505"/>
    </location>
</feature>
<feature type="compositionally biased region" description="Polar residues" evidence="1">
    <location>
        <begin position="318"/>
        <end position="330"/>
    </location>
</feature>
<dbReference type="InterPro" id="IPR036872">
    <property type="entry name" value="CH_dom_sf"/>
</dbReference>
<dbReference type="PRINTS" id="PR00888">
    <property type="entry name" value="SM22CALPONIN"/>
</dbReference>
<dbReference type="GO" id="GO:0015629">
    <property type="term" value="C:actin cytoskeleton"/>
    <property type="evidence" value="ECO:0007669"/>
    <property type="project" value="TreeGrafter"/>
</dbReference>
<evidence type="ECO:0000259" key="2">
    <source>
        <dbReference type="PROSITE" id="PS50021"/>
    </source>
</evidence>
<dbReference type="InterPro" id="IPR003096">
    <property type="entry name" value="SM22_calponin"/>
</dbReference>
<reference evidence="3 4" key="1">
    <citation type="journal article" date="2013" name="Genome Biol.">
        <title>Genome of Acanthamoeba castellanii highlights extensive lateral gene transfer and early evolution of tyrosine kinase signaling.</title>
        <authorList>
            <person name="Clarke M."/>
            <person name="Lohan A.J."/>
            <person name="Liu B."/>
            <person name="Lagkouvardos I."/>
            <person name="Roy S."/>
            <person name="Zafar N."/>
            <person name="Bertelli C."/>
            <person name="Schilde C."/>
            <person name="Kianianmomeni A."/>
            <person name="Burglin T.R."/>
            <person name="Frech C."/>
            <person name="Turcotte B."/>
            <person name="Kopec K.O."/>
            <person name="Synnott J.M."/>
            <person name="Choo C."/>
            <person name="Paponov I."/>
            <person name="Finkler A."/>
            <person name="Soon Heng Tan C."/>
            <person name="Hutchins A.P."/>
            <person name="Weinmeier T."/>
            <person name="Rattei T."/>
            <person name="Chu J.S."/>
            <person name="Gimenez G."/>
            <person name="Irimia M."/>
            <person name="Rigden D.J."/>
            <person name="Fitzpatrick D.A."/>
            <person name="Lorenzo-Morales J."/>
            <person name="Bateman A."/>
            <person name="Chiu C.H."/>
            <person name="Tang P."/>
            <person name="Hegemann P."/>
            <person name="Fromm H."/>
            <person name="Raoult D."/>
            <person name="Greub G."/>
            <person name="Miranda-Saavedra D."/>
            <person name="Chen N."/>
            <person name="Nash P."/>
            <person name="Ginger M.L."/>
            <person name="Horn M."/>
            <person name="Schaap P."/>
            <person name="Caler L."/>
            <person name="Loftus B."/>
        </authorList>
    </citation>
    <scope>NUCLEOTIDE SEQUENCE [LARGE SCALE GENOMIC DNA]</scope>
    <source>
        <strain evidence="3 4">Neff</strain>
    </source>
</reference>
<feature type="region of interest" description="Disordered" evidence="1">
    <location>
        <begin position="187"/>
        <end position="353"/>
    </location>
</feature>
<feature type="compositionally biased region" description="Basic and acidic residues" evidence="1">
    <location>
        <begin position="666"/>
        <end position="679"/>
    </location>
</feature>
<feature type="compositionally biased region" description="Basic and acidic residues" evidence="1">
    <location>
        <begin position="242"/>
        <end position="264"/>
    </location>
</feature>
<dbReference type="AlphaFoldDB" id="L8HD83"/>
<evidence type="ECO:0000256" key="1">
    <source>
        <dbReference type="SAM" id="MobiDB-lite"/>
    </source>
</evidence>
<dbReference type="STRING" id="1257118.L8HD83"/>
<proteinExistence type="predicted"/>
<keyword evidence="4" id="KW-1185">Reference proteome</keyword>
<dbReference type="Proteomes" id="UP000011083">
    <property type="component" value="Unassembled WGS sequence"/>
</dbReference>
<feature type="compositionally biased region" description="Low complexity" evidence="1">
    <location>
        <begin position="111"/>
        <end position="133"/>
    </location>
</feature>
<evidence type="ECO:0000313" key="4">
    <source>
        <dbReference type="Proteomes" id="UP000011083"/>
    </source>
</evidence>
<feature type="compositionally biased region" description="Basic and acidic residues" evidence="1">
    <location>
        <begin position="643"/>
        <end position="655"/>
    </location>
</feature>
<feature type="region of interest" description="Disordered" evidence="1">
    <location>
        <begin position="587"/>
        <end position="693"/>
    </location>
</feature>
<accession>L8HD83</accession>
<dbReference type="OrthoDB" id="15627at2759"/>
<dbReference type="RefSeq" id="XP_004367612.1">
    <property type="nucleotide sequence ID" value="XM_004367555.1"/>
</dbReference>
<feature type="compositionally biased region" description="Basic and acidic residues" evidence="1">
    <location>
        <begin position="616"/>
        <end position="629"/>
    </location>
</feature>
<organism evidence="3 4">
    <name type="scientific">Acanthamoeba castellanii (strain ATCC 30010 / Neff)</name>
    <dbReference type="NCBI Taxonomy" id="1257118"/>
    <lineage>
        <taxon>Eukaryota</taxon>
        <taxon>Amoebozoa</taxon>
        <taxon>Discosea</taxon>
        <taxon>Longamoebia</taxon>
        <taxon>Centramoebida</taxon>
        <taxon>Acanthamoebidae</taxon>
        <taxon>Acanthamoeba</taxon>
    </lineage>
</organism>
<dbReference type="PROSITE" id="PS50021">
    <property type="entry name" value="CH"/>
    <property type="match status" value="1"/>
</dbReference>
<feature type="domain" description="Calponin-homology (CH)" evidence="2">
    <location>
        <begin position="754"/>
        <end position="857"/>
    </location>
</feature>
<feature type="region of interest" description="Disordered" evidence="1">
    <location>
        <begin position="90"/>
        <end position="163"/>
    </location>
</feature>
<feature type="compositionally biased region" description="Basic residues" evidence="1">
    <location>
        <begin position="292"/>
        <end position="308"/>
    </location>
</feature>